<sequence length="69" mass="7345">MARTLLAAAGGLTHGVHPGAETSAGAEQFPILGIVILAVAWVIFLAVRMTLKPGEKEKNHIKRTILKDD</sequence>
<gene>
    <name evidence="2" type="ORF">HYY65_09380</name>
</gene>
<proteinExistence type="predicted"/>
<reference evidence="2" key="1">
    <citation type="submission" date="2020-07" db="EMBL/GenBank/DDBJ databases">
        <title>Huge and variable diversity of episymbiotic CPR bacteria and DPANN archaea in groundwater ecosystems.</title>
        <authorList>
            <person name="He C.Y."/>
            <person name="Keren R."/>
            <person name="Whittaker M."/>
            <person name="Farag I.F."/>
            <person name="Doudna J."/>
            <person name="Cate J.H.D."/>
            <person name="Banfield J.F."/>
        </authorList>
    </citation>
    <scope>NUCLEOTIDE SEQUENCE</scope>
    <source>
        <strain evidence="2">NC_groundwater_717_Ag_S-0.2um_59_8</strain>
    </source>
</reference>
<name>A0A932M1V5_UNCTE</name>
<dbReference type="AlphaFoldDB" id="A0A932M1V5"/>
<feature type="transmembrane region" description="Helical" evidence="1">
    <location>
        <begin position="28"/>
        <end position="47"/>
    </location>
</feature>
<protein>
    <submittedName>
        <fullName evidence="2">Uncharacterized protein</fullName>
    </submittedName>
</protein>
<dbReference type="EMBL" id="JACPSX010000177">
    <property type="protein sequence ID" value="MBI3015251.1"/>
    <property type="molecule type" value="Genomic_DNA"/>
</dbReference>
<evidence type="ECO:0000313" key="2">
    <source>
        <dbReference type="EMBL" id="MBI3015251.1"/>
    </source>
</evidence>
<keyword evidence="1" id="KW-1133">Transmembrane helix</keyword>
<keyword evidence="1" id="KW-0472">Membrane</keyword>
<evidence type="ECO:0000256" key="1">
    <source>
        <dbReference type="SAM" id="Phobius"/>
    </source>
</evidence>
<accession>A0A932M1V5</accession>
<evidence type="ECO:0000313" key="3">
    <source>
        <dbReference type="Proteomes" id="UP000741360"/>
    </source>
</evidence>
<organism evidence="2 3">
    <name type="scientific">Tectimicrobiota bacterium</name>
    <dbReference type="NCBI Taxonomy" id="2528274"/>
    <lineage>
        <taxon>Bacteria</taxon>
        <taxon>Pseudomonadati</taxon>
        <taxon>Nitrospinota/Tectimicrobiota group</taxon>
        <taxon>Candidatus Tectimicrobiota</taxon>
    </lineage>
</organism>
<comment type="caution">
    <text evidence="2">The sequence shown here is derived from an EMBL/GenBank/DDBJ whole genome shotgun (WGS) entry which is preliminary data.</text>
</comment>
<dbReference type="Proteomes" id="UP000741360">
    <property type="component" value="Unassembled WGS sequence"/>
</dbReference>
<keyword evidence="1" id="KW-0812">Transmembrane</keyword>